<dbReference type="Pfam" id="PF13503">
    <property type="entry name" value="DUF4123"/>
    <property type="match status" value="1"/>
</dbReference>
<dbReference type="InterPro" id="IPR025391">
    <property type="entry name" value="DUF4123"/>
</dbReference>
<proteinExistence type="predicted"/>
<evidence type="ECO:0000313" key="3">
    <source>
        <dbReference type="Proteomes" id="UP000241190"/>
    </source>
</evidence>
<dbReference type="EMBL" id="PYOP01000064">
    <property type="protein sequence ID" value="PSW89911.1"/>
    <property type="molecule type" value="Genomic_DNA"/>
</dbReference>
<evidence type="ECO:0000259" key="1">
    <source>
        <dbReference type="Pfam" id="PF13503"/>
    </source>
</evidence>
<comment type="caution">
    <text evidence="2">The sequence shown here is derived from an EMBL/GenBank/DDBJ whole genome shotgun (WGS) entry which is preliminary data.</text>
</comment>
<accession>A0ABX5GLZ0</accession>
<evidence type="ECO:0000313" key="2">
    <source>
        <dbReference type="EMBL" id="PSW89911.1"/>
    </source>
</evidence>
<name>A0ABX5GLZ0_9GAMM</name>
<dbReference type="Proteomes" id="UP000241190">
    <property type="component" value="Unassembled WGS sequence"/>
</dbReference>
<reference evidence="2 3" key="1">
    <citation type="submission" date="2018-03" db="EMBL/GenBank/DDBJ databases">
        <title>Whole genome sequencing of Histamine producing bacteria.</title>
        <authorList>
            <person name="Butler K."/>
        </authorList>
    </citation>
    <scope>NUCLEOTIDE SEQUENCE [LARGE SCALE GENOMIC DNA]</scope>
    <source>
        <strain evidence="2 3">ATCC 51761</strain>
    </source>
</reference>
<keyword evidence="3" id="KW-1185">Reference proteome</keyword>
<organism evidence="2 3">
    <name type="scientific">Photobacterium iliopiscarium</name>
    <dbReference type="NCBI Taxonomy" id="56192"/>
    <lineage>
        <taxon>Bacteria</taxon>
        <taxon>Pseudomonadati</taxon>
        <taxon>Pseudomonadota</taxon>
        <taxon>Gammaproteobacteria</taxon>
        <taxon>Vibrionales</taxon>
        <taxon>Vibrionaceae</taxon>
        <taxon>Photobacterium</taxon>
    </lineage>
</organism>
<gene>
    <name evidence="2" type="ORF">C9J52_19980</name>
</gene>
<sequence length="273" mass="31567">MPTWGAMFMQEITTQKLTQDMIPTLIDSGFTLYLVIESMDVTNISELIKNDEKEALFINTRFSSVMDASPYVVCLNDINIDLLNHILKELSGIIIVSTLPLNEVRHLLSHYLEVNSEELGATYLRFYSPSVCVSLLKQQPEIFYGFSVILPLMTRNNWGYSDFQQYDLKKKTITITDHTTQIMMLNRWGAWLSLLPTWQQKTTEDISKGSETIETLVSNRLRDQMLLEKWRTLLADNIRIIGTAEFQELLRQPLDEDIRYDTVIQLIAALQFS</sequence>
<feature type="domain" description="DUF4123" evidence="1">
    <location>
        <begin position="32"/>
        <end position="138"/>
    </location>
</feature>
<protein>
    <submittedName>
        <fullName evidence="2">DUF4123 domain-containing protein</fullName>
    </submittedName>
</protein>